<dbReference type="Proteomes" id="UP000003639">
    <property type="component" value="Unassembled WGS sequence"/>
</dbReference>
<evidence type="ECO:0000313" key="2">
    <source>
        <dbReference type="Proteomes" id="UP000003639"/>
    </source>
</evidence>
<dbReference type="InterPro" id="IPR025466">
    <property type="entry name" value="DUF4317"/>
</dbReference>
<dbReference type="Pfam" id="PF14199">
    <property type="entry name" value="DUF4317"/>
    <property type="match status" value="1"/>
</dbReference>
<protein>
    <recommendedName>
        <fullName evidence="3">DUF4317 domain-containing protein</fullName>
    </recommendedName>
</protein>
<dbReference type="AlphaFoldDB" id="A6NWN4"/>
<reference evidence="1 2" key="2">
    <citation type="submission" date="2007-06" db="EMBL/GenBank/DDBJ databases">
        <title>Draft genome sequence of Pseudoflavonifractor capillosus ATCC 29799.</title>
        <authorList>
            <person name="Sudarsanam P."/>
            <person name="Ley R."/>
            <person name="Guruge J."/>
            <person name="Turnbaugh P.J."/>
            <person name="Mahowald M."/>
            <person name="Liep D."/>
            <person name="Gordon J."/>
        </authorList>
    </citation>
    <scope>NUCLEOTIDE SEQUENCE [LARGE SCALE GENOMIC DNA]</scope>
    <source>
        <strain evidence="1 2">ATCC 29799</strain>
    </source>
</reference>
<gene>
    <name evidence="1" type="ORF">BACCAP_02628</name>
</gene>
<comment type="caution">
    <text evidence="1">The sequence shown here is derived from an EMBL/GenBank/DDBJ whole genome shotgun (WGS) entry which is preliminary data.</text>
</comment>
<dbReference type="eggNOG" id="ENOG502Z7TS">
    <property type="taxonomic scope" value="Bacteria"/>
</dbReference>
<accession>A6NWN4</accession>
<organism evidence="1 2">
    <name type="scientific">Pseudoflavonifractor capillosus ATCC 29799</name>
    <dbReference type="NCBI Taxonomy" id="411467"/>
    <lineage>
        <taxon>Bacteria</taxon>
        <taxon>Bacillati</taxon>
        <taxon>Bacillota</taxon>
        <taxon>Clostridia</taxon>
        <taxon>Eubacteriales</taxon>
        <taxon>Oscillospiraceae</taxon>
        <taxon>Pseudoflavonifractor</taxon>
    </lineage>
</organism>
<proteinExistence type="predicted"/>
<keyword evidence="2" id="KW-1185">Reference proteome</keyword>
<sequence length="412" mass="45872">MLFDAISAKIGHAAFVRAVKSNDFKRSISMTVKELGELRRRLRPDKNAISRIYGCYVNSSREIISYLDESLGTMPQEESEKYLSLLKKGLSGGLGRNLIDIVFSTAQVMDSDEHRLLTALRDSELKDAEARNRFYQTVIDSLEMEDCNYLILLACDVYDVPHRSKDDELQPNASDEVFRYILCSICPVKDGKSELGFFSGDNEFHSCMASQIVSQPELGFLFPAFDDRTANIYNALLYTRTPDQVHHEFIAAVFHTEPPLSAAEQREGFQAALSGALDDSFNMEVVQAVHEQLLDKIEQHKESKDPEPLTVSVQEVAAILKDCGVADNQVAAFEAQCGEQFGDGAVLNPENIIDSKHFEVKTSDASVAIDPKRSYIVETRIIDGRKYLLIPADEGVEVNGMAVGIAAADRRE</sequence>
<dbReference type="EMBL" id="AAXG02000016">
    <property type="protein sequence ID" value="EDM99571.1"/>
    <property type="molecule type" value="Genomic_DNA"/>
</dbReference>
<reference evidence="1 2" key="1">
    <citation type="submission" date="2007-04" db="EMBL/GenBank/DDBJ databases">
        <authorList>
            <person name="Fulton L."/>
            <person name="Clifton S."/>
            <person name="Fulton B."/>
            <person name="Xu J."/>
            <person name="Minx P."/>
            <person name="Pepin K.H."/>
            <person name="Johnson M."/>
            <person name="Thiruvilangam P."/>
            <person name="Bhonagiri V."/>
            <person name="Nash W.E."/>
            <person name="Mardis E.R."/>
            <person name="Wilson R.K."/>
        </authorList>
    </citation>
    <scope>NUCLEOTIDE SEQUENCE [LARGE SCALE GENOMIC DNA]</scope>
    <source>
        <strain evidence="1 2">ATCC 29799</strain>
    </source>
</reference>
<evidence type="ECO:0008006" key="3">
    <source>
        <dbReference type="Google" id="ProtNLM"/>
    </source>
</evidence>
<evidence type="ECO:0000313" key="1">
    <source>
        <dbReference type="EMBL" id="EDM99571.1"/>
    </source>
</evidence>
<name>A6NWN4_9FIRM</name>
<dbReference type="STRING" id="411467.BACCAP_02628"/>